<dbReference type="Proteomes" id="UP000525652">
    <property type="component" value="Unassembled WGS sequence"/>
</dbReference>
<evidence type="ECO:0000313" key="5">
    <source>
        <dbReference type="Proteomes" id="UP000525652"/>
    </source>
</evidence>
<dbReference type="InterPro" id="IPR017850">
    <property type="entry name" value="Alkaline_phosphatase_core_sf"/>
</dbReference>
<dbReference type="AlphaFoldDB" id="A0A7X1E3N7"/>
<dbReference type="EMBL" id="JACHVA010000073">
    <property type="protein sequence ID" value="MBC2601715.1"/>
    <property type="molecule type" value="Genomic_DNA"/>
</dbReference>
<dbReference type="Pfam" id="PF00884">
    <property type="entry name" value="Sulfatase"/>
    <property type="match status" value="1"/>
</dbReference>
<keyword evidence="4" id="KW-0808">Transferase</keyword>
<accession>A0A7X1E3N7</accession>
<dbReference type="GO" id="GO:0005737">
    <property type="term" value="C:cytoplasm"/>
    <property type="evidence" value="ECO:0007669"/>
    <property type="project" value="TreeGrafter"/>
</dbReference>
<dbReference type="GO" id="GO:0046872">
    <property type="term" value="F:metal ion binding"/>
    <property type="evidence" value="ECO:0007669"/>
    <property type="project" value="UniProtKB-KW"/>
</dbReference>
<evidence type="ECO:0000256" key="2">
    <source>
        <dbReference type="ARBA" id="ARBA00022801"/>
    </source>
</evidence>
<comment type="caution">
    <text evidence="4">The sequence shown here is derived from an EMBL/GenBank/DDBJ whole genome shotgun (WGS) entry which is preliminary data.</text>
</comment>
<evidence type="ECO:0000256" key="1">
    <source>
        <dbReference type="ARBA" id="ARBA00022723"/>
    </source>
</evidence>
<dbReference type="GO" id="GO:0016740">
    <property type="term" value="F:transferase activity"/>
    <property type="evidence" value="ECO:0007669"/>
    <property type="project" value="UniProtKB-KW"/>
</dbReference>
<dbReference type="RefSeq" id="WP_185692424.1">
    <property type="nucleotide sequence ID" value="NZ_JACHVA010000073.1"/>
</dbReference>
<sequence length="512" mass="58477">MKPNVIVVLADQHHAQMMGCAGHPQALTPNLDAFADSGVRFSSAYAQNPICTPSRMSILSGQYCMNHGYYGLSGPSPKHLDNLFRHFKRNDYRTACYGKMHLPDSPRNWIADDVDEFCDAYERADGARGESEYLQHLESKGIRNLEDSWHNPHHYGESSISLDARPSDLPYEDTMEMWSLEKAKRFMKQSDSDPFFVELCFQKPHHPLLPQKRFWDLYSPDLDLPDNINANPGHRPPHFQDAYHEFHSMKWDYAKEGDPFEDGARRAWRGTLACISQIDDVFGKLLTFLEDNGLSENTIVIYGSDHGCYHGLHGIVEKAPGICSESVCKVPLIWKVPGTTPEGRICDSLVENIDIATTLPSLCNIPEMESADGCNIIPLLKGSQEPVREIAVTENPWTKALRYGKWRYVYYPKQVFGSSKIGELYDIESDPWETKNLYDDDVYSSVQLHCQRLLLDWVITRRRSVTAQVTIKEPQVSSYQRGAFFRYPVCEDGTAPNFAQPRNRSNLHQRYL</sequence>
<gene>
    <name evidence="4" type="ORF">H5P30_07985</name>
</gene>
<dbReference type="PANTHER" id="PTHR45953">
    <property type="entry name" value="IDURONATE 2-SULFATASE"/>
    <property type="match status" value="1"/>
</dbReference>
<keyword evidence="2 4" id="KW-0378">Hydrolase</keyword>
<organism evidence="4 5">
    <name type="scientific">Puniceicoccus vermicola</name>
    <dbReference type="NCBI Taxonomy" id="388746"/>
    <lineage>
        <taxon>Bacteria</taxon>
        <taxon>Pseudomonadati</taxon>
        <taxon>Verrucomicrobiota</taxon>
        <taxon>Opitutia</taxon>
        <taxon>Puniceicoccales</taxon>
        <taxon>Puniceicoccaceae</taxon>
        <taxon>Puniceicoccus</taxon>
    </lineage>
</organism>
<evidence type="ECO:0000313" key="4">
    <source>
        <dbReference type="EMBL" id="MBC2601715.1"/>
    </source>
</evidence>
<evidence type="ECO:0000259" key="3">
    <source>
        <dbReference type="Pfam" id="PF00884"/>
    </source>
</evidence>
<feature type="domain" description="Sulfatase N-terminal" evidence="3">
    <location>
        <begin position="3"/>
        <end position="362"/>
    </location>
</feature>
<reference evidence="4 5" key="1">
    <citation type="submission" date="2020-07" db="EMBL/GenBank/DDBJ databases">
        <authorList>
            <person name="Feng X."/>
        </authorList>
    </citation>
    <scope>NUCLEOTIDE SEQUENCE [LARGE SCALE GENOMIC DNA]</scope>
    <source>
        <strain evidence="4 5">JCM14086</strain>
    </source>
</reference>
<dbReference type="InterPro" id="IPR000917">
    <property type="entry name" value="Sulfatase_N"/>
</dbReference>
<keyword evidence="5" id="KW-1185">Reference proteome</keyword>
<dbReference type="PANTHER" id="PTHR45953:SF1">
    <property type="entry name" value="IDURONATE 2-SULFATASE"/>
    <property type="match status" value="1"/>
</dbReference>
<protein>
    <submittedName>
        <fullName evidence="4">Sulfatase-like hydrolase/transferase</fullName>
    </submittedName>
</protein>
<dbReference type="GO" id="GO:0008484">
    <property type="term" value="F:sulfuric ester hydrolase activity"/>
    <property type="evidence" value="ECO:0007669"/>
    <property type="project" value="TreeGrafter"/>
</dbReference>
<dbReference type="Gene3D" id="3.40.720.10">
    <property type="entry name" value="Alkaline Phosphatase, subunit A"/>
    <property type="match status" value="1"/>
</dbReference>
<dbReference type="SUPFAM" id="SSF53649">
    <property type="entry name" value="Alkaline phosphatase-like"/>
    <property type="match status" value="1"/>
</dbReference>
<proteinExistence type="predicted"/>
<name>A0A7X1E3N7_9BACT</name>
<keyword evidence="1" id="KW-0479">Metal-binding</keyword>